<dbReference type="PRINTS" id="PR00364">
    <property type="entry name" value="DISEASERSIST"/>
</dbReference>
<evidence type="ECO:0000313" key="3">
    <source>
        <dbReference type="EMBL" id="MCP2308206.1"/>
    </source>
</evidence>
<accession>A0ABT1ITH0</accession>
<dbReference type="Pfam" id="PF13424">
    <property type="entry name" value="TPR_12"/>
    <property type="match status" value="1"/>
</dbReference>
<dbReference type="InterPro" id="IPR019734">
    <property type="entry name" value="TPR_rpt"/>
</dbReference>
<dbReference type="PANTHER" id="PTHR47691">
    <property type="entry name" value="REGULATOR-RELATED"/>
    <property type="match status" value="1"/>
</dbReference>
<organism evidence="3 4">
    <name type="scientific">Kitasatospora paracochleata</name>
    <dbReference type="NCBI Taxonomy" id="58354"/>
    <lineage>
        <taxon>Bacteria</taxon>
        <taxon>Bacillati</taxon>
        <taxon>Actinomycetota</taxon>
        <taxon>Actinomycetes</taxon>
        <taxon>Kitasatosporales</taxon>
        <taxon>Streptomycetaceae</taxon>
        <taxon>Kitasatospora</taxon>
    </lineage>
</organism>
<dbReference type="InterPro" id="IPR003593">
    <property type="entry name" value="AAA+_ATPase"/>
</dbReference>
<dbReference type="InterPro" id="IPR002182">
    <property type="entry name" value="NB-ARC"/>
</dbReference>
<dbReference type="Proteomes" id="UP001206483">
    <property type="component" value="Unassembled WGS sequence"/>
</dbReference>
<gene>
    <name evidence="3" type="ORF">FHR36_001298</name>
</gene>
<feature type="domain" description="AAA+ ATPase" evidence="2">
    <location>
        <begin position="42"/>
        <end position="188"/>
    </location>
</feature>
<dbReference type="SMART" id="SM00028">
    <property type="entry name" value="TPR"/>
    <property type="match status" value="3"/>
</dbReference>
<name>A0ABT1ITH0_9ACTN</name>
<evidence type="ECO:0000259" key="2">
    <source>
        <dbReference type="SMART" id="SM00382"/>
    </source>
</evidence>
<feature type="compositionally biased region" description="Low complexity" evidence="1">
    <location>
        <begin position="276"/>
        <end position="290"/>
    </location>
</feature>
<evidence type="ECO:0000256" key="1">
    <source>
        <dbReference type="SAM" id="MobiDB-lite"/>
    </source>
</evidence>
<dbReference type="PANTHER" id="PTHR47691:SF3">
    <property type="entry name" value="HTH-TYPE TRANSCRIPTIONAL REGULATOR RV0890C-RELATED"/>
    <property type="match status" value="1"/>
</dbReference>
<sequence length="696" mass="72684">MDEHTAAPGAADPLPADTAPFAGRRAELAALAQAAARPAHGRGRVVVLAGRPGSGRTSLAVRYARSAAADYPDGLLYLRMSDPDGSLLEAGRAARTLLEQLGEQPEGLLTGAEAEDPACEALRTALAARRVLVLLDDVREAAQVGPLLAEKTESLLLATTTGPLTGIEDIDPVILGGLDQPSAVGLLRDLIGATRVAADPVGTADLAESCAGRPAALRMMADWLKADQRVAITDAAEALHPAGEEDRTDRPRAHGARRPGRGRPAGRRDGGGLGPADGAAPGGSATDGAAQNGEGGRAGTARTAARTDGRPEDRAATGRPAGGAARDLLPAEPVPVVEGDPLRAAFELLYRRLPPARARLLRMLTLAPGQLADLRTASALVGCPAPEAGEALERLVGQELLERAPAAPDGTARYRVPGRLHPRLVELREEQDRPAEVELARARLLERMVRLVDSARMLLDPAAGPNPDPLPGPLRLRSAAQAAGWLLAEREQLLGAVASAIGEGDLDGSAGRLVTALLRALPLTGAAAPADLYRLHGSVLRVAERQGAPRRAAAALLNLADLQAAAGHWELAEEHYRQATDRAREAGDEPGCARAMEGAGNCRRALGDPVRAGDWYGRALSLRQGLADHPAEARLLARLAEAHVGQRRFEEAVREYRAAAAVLRRLGDARGQALVGGALERLQARLVQEGNSPITE</sequence>
<comment type="caution">
    <text evidence="3">The sequence shown here is derived from an EMBL/GenBank/DDBJ whole genome shotgun (WGS) entry which is preliminary data.</text>
</comment>
<dbReference type="SUPFAM" id="SSF48452">
    <property type="entry name" value="TPR-like"/>
    <property type="match status" value="1"/>
</dbReference>
<keyword evidence="4" id="KW-1185">Reference proteome</keyword>
<dbReference type="Gene3D" id="1.25.40.10">
    <property type="entry name" value="Tetratricopeptide repeat domain"/>
    <property type="match status" value="1"/>
</dbReference>
<feature type="compositionally biased region" description="Basic residues" evidence="1">
    <location>
        <begin position="253"/>
        <end position="265"/>
    </location>
</feature>
<dbReference type="InterPro" id="IPR027417">
    <property type="entry name" value="P-loop_NTPase"/>
</dbReference>
<dbReference type="EMBL" id="JAMZDX010000001">
    <property type="protein sequence ID" value="MCP2308206.1"/>
    <property type="molecule type" value="Genomic_DNA"/>
</dbReference>
<dbReference type="InterPro" id="IPR011990">
    <property type="entry name" value="TPR-like_helical_dom_sf"/>
</dbReference>
<dbReference type="SMART" id="SM00382">
    <property type="entry name" value="AAA"/>
    <property type="match status" value="1"/>
</dbReference>
<feature type="compositionally biased region" description="Low complexity" evidence="1">
    <location>
        <begin position="317"/>
        <end position="326"/>
    </location>
</feature>
<dbReference type="SUPFAM" id="SSF52540">
    <property type="entry name" value="P-loop containing nucleoside triphosphate hydrolases"/>
    <property type="match status" value="1"/>
</dbReference>
<reference evidence="3 4" key="1">
    <citation type="submission" date="2022-06" db="EMBL/GenBank/DDBJ databases">
        <title>Sequencing the genomes of 1000 actinobacteria strains.</title>
        <authorList>
            <person name="Klenk H.-P."/>
        </authorList>
    </citation>
    <scope>NUCLEOTIDE SEQUENCE [LARGE SCALE GENOMIC DNA]</scope>
    <source>
        <strain evidence="3 4">DSM 41656</strain>
    </source>
</reference>
<dbReference type="Pfam" id="PF00931">
    <property type="entry name" value="NB-ARC"/>
    <property type="match status" value="1"/>
</dbReference>
<dbReference type="RefSeq" id="WP_301329718.1">
    <property type="nucleotide sequence ID" value="NZ_JAMZDX010000001.1"/>
</dbReference>
<feature type="compositionally biased region" description="Basic and acidic residues" evidence="1">
    <location>
        <begin position="305"/>
        <end position="316"/>
    </location>
</feature>
<dbReference type="Pfam" id="PF13176">
    <property type="entry name" value="TPR_7"/>
    <property type="match status" value="1"/>
</dbReference>
<proteinExistence type="predicted"/>
<dbReference type="Gene3D" id="3.40.50.300">
    <property type="entry name" value="P-loop containing nucleotide triphosphate hydrolases"/>
    <property type="match status" value="1"/>
</dbReference>
<protein>
    <submittedName>
        <fullName evidence="3">Tetratricopeptide (TPR) repeat protein</fullName>
    </submittedName>
</protein>
<feature type="region of interest" description="Disordered" evidence="1">
    <location>
        <begin position="238"/>
        <end position="327"/>
    </location>
</feature>
<evidence type="ECO:0000313" key="4">
    <source>
        <dbReference type="Proteomes" id="UP001206483"/>
    </source>
</evidence>
<feature type="compositionally biased region" description="Basic and acidic residues" evidence="1">
    <location>
        <begin position="242"/>
        <end position="252"/>
    </location>
</feature>